<keyword evidence="2" id="KW-0472">Membrane</keyword>
<keyword evidence="2" id="KW-1133">Transmembrane helix</keyword>
<dbReference type="AlphaFoldDB" id="I0IG59"/>
<proteinExistence type="predicted"/>
<dbReference type="EMBL" id="AP012338">
    <property type="protein sequence ID" value="BAM04247.1"/>
    <property type="molecule type" value="Genomic_DNA"/>
</dbReference>
<dbReference type="Proteomes" id="UP000007881">
    <property type="component" value="Chromosome"/>
</dbReference>
<reference evidence="3 4" key="1">
    <citation type="submission" date="2012-02" db="EMBL/GenBank/DDBJ databases">
        <title>Complete genome sequence of Phycisphaera mikurensis NBRC 102666.</title>
        <authorList>
            <person name="Ankai A."/>
            <person name="Hosoyama A."/>
            <person name="Terui Y."/>
            <person name="Sekine M."/>
            <person name="Fukai R."/>
            <person name="Kato Y."/>
            <person name="Nakamura S."/>
            <person name="Yamada-Narita S."/>
            <person name="Kawakoshi A."/>
            <person name="Fukunaga Y."/>
            <person name="Yamazaki S."/>
            <person name="Fujita N."/>
        </authorList>
    </citation>
    <scope>NUCLEOTIDE SEQUENCE [LARGE SCALE GENOMIC DNA]</scope>
    <source>
        <strain evidence="4">NBRC 102666 / KCTC 22515 / FYK2301M01</strain>
    </source>
</reference>
<evidence type="ECO:0000313" key="4">
    <source>
        <dbReference type="Proteomes" id="UP000007881"/>
    </source>
</evidence>
<dbReference type="RefSeq" id="WP_014437465.1">
    <property type="nucleotide sequence ID" value="NC_017080.1"/>
</dbReference>
<dbReference type="HOGENOM" id="CLU_1414018_0_0_0"/>
<accession>I0IG59</accession>
<dbReference type="STRING" id="1142394.PSMK_20880"/>
<feature type="region of interest" description="Disordered" evidence="1">
    <location>
        <begin position="164"/>
        <end position="192"/>
    </location>
</feature>
<name>I0IG59_PHYMF</name>
<keyword evidence="4" id="KW-1185">Reference proteome</keyword>
<evidence type="ECO:0000256" key="2">
    <source>
        <dbReference type="SAM" id="Phobius"/>
    </source>
</evidence>
<dbReference type="KEGG" id="phm:PSMK_20880"/>
<evidence type="ECO:0000313" key="3">
    <source>
        <dbReference type="EMBL" id="BAM04247.1"/>
    </source>
</evidence>
<protein>
    <submittedName>
        <fullName evidence="3">Uncharacterized protein</fullName>
    </submittedName>
</protein>
<evidence type="ECO:0000256" key="1">
    <source>
        <dbReference type="SAM" id="MobiDB-lite"/>
    </source>
</evidence>
<sequence length="192" mass="19815">MPDDERKPELLKLVAGVAITLVALAVILYQVLPGSSPLTQDKWMFDLASGKLVRAPASEIAPIDGDGTFDYPGLGPGPSVVDASVFTCGDPADIRAGMTAAELEAVGARIGFLTRLTPQSKRAMEAAMRASDAQRDGDAGPDGGTGGTATTVLSALDGRRWVGELSPPAMQIRAAASQPCGDESPPKLTRPS</sequence>
<organism evidence="3 4">
    <name type="scientific">Phycisphaera mikurensis (strain NBRC 102666 / KCTC 22515 / FYK2301M01)</name>
    <dbReference type="NCBI Taxonomy" id="1142394"/>
    <lineage>
        <taxon>Bacteria</taxon>
        <taxon>Pseudomonadati</taxon>
        <taxon>Planctomycetota</taxon>
        <taxon>Phycisphaerae</taxon>
        <taxon>Phycisphaerales</taxon>
        <taxon>Phycisphaeraceae</taxon>
        <taxon>Phycisphaera</taxon>
    </lineage>
</organism>
<feature type="transmembrane region" description="Helical" evidence="2">
    <location>
        <begin position="12"/>
        <end position="32"/>
    </location>
</feature>
<gene>
    <name evidence="3" type="ordered locus">PSMK_20880</name>
</gene>
<feature type="region of interest" description="Disordered" evidence="1">
    <location>
        <begin position="126"/>
        <end position="152"/>
    </location>
</feature>
<keyword evidence="2" id="KW-0812">Transmembrane</keyword>